<gene>
    <name evidence="2" type="ORF">HC175_17890</name>
</gene>
<evidence type="ECO:0000313" key="2">
    <source>
        <dbReference type="EMBL" id="NJW54786.1"/>
    </source>
</evidence>
<sequence length="133" mass="15267">EEYNESMKGKTPAENAPTLNEYLMDNFTPQQRAEMKMPKYFYQVTFNKPGGLVMPIIVEYTYADGTSEKVTYPVQIWRKNDNQVSRALATDKEITKIVVDPDLETADVDTSNNSWPQAAKADKFQEFKERTQG</sequence>
<feature type="compositionally biased region" description="Basic and acidic residues" evidence="1">
    <location>
        <begin position="120"/>
        <end position="133"/>
    </location>
</feature>
<comment type="caution">
    <text evidence="2">The sequence shown here is derived from an EMBL/GenBank/DDBJ whole genome shotgun (WGS) entry which is preliminary data.</text>
</comment>
<organism evidence="2 3">
    <name type="scientific">Salinimicrobium oceani</name>
    <dbReference type="NCBI Taxonomy" id="2722702"/>
    <lineage>
        <taxon>Bacteria</taxon>
        <taxon>Pseudomonadati</taxon>
        <taxon>Bacteroidota</taxon>
        <taxon>Flavobacteriia</taxon>
        <taxon>Flavobacteriales</taxon>
        <taxon>Flavobacteriaceae</taxon>
        <taxon>Salinimicrobium</taxon>
    </lineage>
</organism>
<evidence type="ECO:0000313" key="3">
    <source>
        <dbReference type="Proteomes" id="UP000703674"/>
    </source>
</evidence>
<keyword evidence="3" id="KW-1185">Reference proteome</keyword>
<dbReference type="Proteomes" id="UP000703674">
    <property type="component" value="Unassembled WGS sequence"/>
</dbReference>
<dbReference type="EMBL" id="JAAVJR010000496">
    <property type="protein sequence ID" value="NJW54786.1"/>
    <property type="molecule type" value="Genomic_DNA"/>
</dbReference>
<protein>
    <submittedName>
        <fullName evidence="2">M1 family peptidase</fullName>
    </submittedName>
</protein>
<reference evidence="2 3" key="1">
    <citation type="submission" date="2020-03" db="EMBL/GenBank/DDBJ databases">
        <title>Salinimicrobium sp. nov, isolated from SCS.</title>
        <authorList>
            <person name="Cao W.R."/>
        </authorList>
    </citation>
    <scope>NUCLEOTIDE SEQUENCE [LARGE SCALE GENOMIC DNA]</scope>
    <source>
        <strain evidence="3">J15B91</strain>
    </source>
</reference>
<accession>A0ABX1D2U2</accession>
<feature type="region of interest" description="Disordered" evidence="1">
    <location>
        <begin position="106"/>
        <end position="133"/>
    </location>
</feature>
<evidence type="ECO:0000256" key="1">
    <source>
        <dbReference type="SAM" id="MobiDB-lite"/>
    </source>
</evidence>
<name>A0ABX1D2U2_9FLAO</name>
<feature type="non-terminal residue" evidence="2">
    <location>
        <position position="1"/>
    </location>
</feature>
<proteinExistence type="predicted"/>